<dbReference type="PANTHER" id="PTHR32552:SF68">
    <property type="entry name" value="FERRICHROME OUTER MEMBRANE TRANSPORTER_PHAGE RECEPTOR"/>
    <property type="match status" value="1"/>
</dbReference>
<dbReference type="AlphaFoldDB" id="A0A1U9Z611"/>
<evidence type="ECO:0000256" key="9">
    <source>
        <dbReference type="ARBA" id="ARBA00023065"/>
    </source>
</evidence>
<dbReference type="PANTHER" id="PTHR32552">
    <property type="entry name" value="FERRICHROME IRON RECEPTOR-RELATED"/>
    <property type="match status" value="1"/>
</dbReference>
<evidence type="ECO:0000256" key="12">
    <source>
        <dbReference type="ARBA" id="ARBA00023170"/>
    </source>
</evidence>
<keyword evidence="3 14" id="KW-0813">Transport</keyword>
<keyword evidence="10 15" id="KW-0798">TonB box</keyword>
<feature type="chain" id="PRO_5010725606" evidence="16">
    <location>
        <begin position="38"/>
        <end position="712"/>
    </location>
</feature>
<dbReference type="GO" id="GO:0038023">
    <property type="term" value="F:signaling receptor activity"/>
    <property type="evidence" value="ECO:0007669"/>
    <property type="project" value="InterPro"/>
</dbReference>
<evidence type="ECO:0000256" key="16">
    <source>
        <dbReference type="SAM" id="SignalP"/>
    </source>
</evidence>
<dbReference type="CDD" id="cd01347">
    <property type="entry name" value="ligand_gated_channel"/>
    <property type="match status" value="1"/>
</dbReference>
<evidence type="ECO:0000259" key="17">
    <source>
        <dbReference type="Pfam" id="PF00593"/>
    </source>
</evidence>
<dbReference type="InterPro" id="IPR000531">
    <property type="entry name" value="Beta-barrel_TonB"/>
</dbReference>
<evidence type="ECO:0000313" key="20">
    <source>
        <dbReference type="Proteomes" id="UP000191135"/>
    </source>
</evidence>
<evidence type="ECO:0000256" key="6">
    <source>
        <dbReference type="ARBA" id="ARBA00022692"/>
    </source>
</evidence>
<dbReference type="Pfam" id="PF07715">
    <property type="entry name" value="Plug"/>
    <property type="match status" value="1"/>
</dbReference>
<keyword evidence="6 14" id="KW-0812">Transmembrane</keyword>
<evidence type="ECO:0000256" key="5">
    <source>
        <dbReference type="ARBA" id="ARBA00022496"/>
    </source>
</evidence>
<dbReference type="InterPro" id="IPR012910">
    <property type="entry name" value="Plug_dom"/>
</dbReference>
<keyword evidence="20" id="KW-1185">Reference proteome</keyword>
<feature type="signal peptide" evidence="16">
    <location>
        <begin position="1"/>
        <end position="37"/>
    </location>
</feature>
<keyword evidence="12" id="KW-0675">Receptor</keyword>
<accession>A0A1U9Z611</accession>
<dbReference type="InterPro" id="IPR039426">
    <property type="entry name" value="TonB-dep_rcpt-like"/>
</dbReference>
<evidence type="ECO:0000259" key="18">
    <source>
        <dbReference type="Pfam" id="PF07715"/>
    </source>
</evidence>
<dbReference type="Proteomes" id="UP000191135">
    <property type="component" value="Chromosome"/>
</dbReference>
<keyword evidence="13 14" id="KW-0998">Cell outer membrane</keyword>
<dbReference type="eggNOG" id="COG4773">
    <property type="taxonomic scope" value="Bacteria"/>
</dbReference>
<keyword evidence="9" id="KW-0406">Ion transport</keyword>
<evidence type="ECO:0000256" key="1">
    <source>
        <dbReference type="ARBA" id="ARBA00004571"/>
    </source>
</evidence>
<sequence length="712" mass="78310" precursor="true">MNYSIRNLAGRASLRGYRLAFLLGCTALVAVPLPLQAQEQAENLDAESGDVTVLDPVFVSVDGYGASDASSIVSFGNTGGGKLATDFLDTAASVSVITSKEIQQRDAQTVEQVLDYTAGVTTDFYGSDDRFDFYKIRGFDAYTYRDGLPLGSPFGGVREEPYAFERVEVLKGADSTIFGVSDPGGTVNFVSKTPRSERFGEAYITGGSYDHAEVGFDFGDNITEDDTLSYRLTGKFQNADAEYDYSNDDESFIMGGLTWRIDDATTMTLIYDYLDTDGTPGGGGHPIGSDFDRSFYLGEPDYNYNDVTRNTVTWMFDHDFGSGLTFSSRARYASSETGFGYAYVYEPVDNGDTIADRYYFGSARDYDDFVIDAHFQYDTSFANVESRTLAGLQYQTFSGTNDSYYDVAPGIDWTNPVYSGGPNYSGPYASTKNDQNTTSVYLQQELTFSEKLIASVGLRNDWLDLEQRNQLTGITTSGDYSEFTGRAGLTYRITDEVSTYASYAQSVAPPTLGIDPERGEQYEVGVKYAPLAFPALLSASVYDLTKTNITVTNPATSMQESIGEARVRGIDLEAKAELPHNFSLTAAYSYMMSDIVENGTSGNVGNELGFVPNNVASLWVDYTLEGEGRRGDMTFGLGARYQSSYYFGEDNKVKSDPNITFDAAFSYDVAEHTTLQVNATNLFNEKYVAYGGYGADWYNQGRAVYVTLRQTW</sequence>
<dbReference type="GO" id="GO:0015344">
    <property type="term" value="F:siderophore uptake transmembrane transporter activity"/>
    <property type="evidence" value="ECO:0007669"/>
    <property type="project" value="TreeGrafter"/>
</dbReference>
<comment type="subcellular location">
    <subcellularLocation>
        <location evidence="1 14">Cell outer membrane</location>
        <topology evidence="1 14">Multi-pass membrane protein</topology>
    </subcellularLocation>
</comment>
<keyword evidence="4 14" id="KW-1134">Transmembrane beta strand</keyword>
<dbReference type="KEGG" id="mmed:Mame_03717"/>
<dbReference type="SUPFAM" id="SSF56935">
    <property type="entry name" value="Porins"/>
    <property type="match status" value="1"/>
</dbReference>
<evidence type="ECO:0000256" key="13">
    <source>
        <dbReference type="ARBA" id="ARBA00023237"/>
    </source>
</evidence>
<evidence type="ECO:0000256" key="14">
    <source>
        <dbReference type="PROSITE-ProRule" id="PRU01360"/>
    </source>
</evidence>
<dbReference type="InterPro" id="IPR037066">
    <property type="entry name" value="Plug_dom_sf"/>
</dbReference>
<keyword evidence="11 14" id="KW-0472">Membrane</keyword>
<keyword evidence="5" id="KW-0410">Iron transport</keyword>
<evidence type="ECO:0000256" key="11">
    <source>
        <dbReference type="ARBA" id="ARBA00023136"/>
    </source>
</evidence>
<evidence type="ECO:0000313" key="19">
    <source>
        <dbReference type="EMBL" id="AQZ53022.1"/>
    </source>
</evidence>
<dbReference type="InterPro" id="IPR036942">
    <property type="entry name" value="Beta-barrel_TonB_sf"/>
</dbReference>
<dbReference type="OrthoDB" id="9760333at2"/>
<evidence type="ECO:0000256" key="8">
    <source>
        <dbReference type="ARBA" id="ARBA00023004"/>
    </source>
</evidence>
<reference evidence="19 20" key="1">
    <citation type="submission" date="2017-03" db="EMBL/GenBank/DDBJ databases">
        <title>Foreign affairs: Plasmid Transfer between Roseobacters and Rhizobia.</title>
        <authorList>
            <person name="Bartling P."/>
            <person name="Bunk B."/>
            <person name="Overmann J."/>
            <person name="Brinkmann H."/>
            <person name="Petersen J."/>
        </authorList>
    </citation>
    <scope>NUCLEOTIDE SEQUENCE [LARGE SCALE GENOMIC DNA]</scope>
    <source>
        <strain evidence="19 20">MACL11</strain>
    </source>
</reference>
<dbReference type="GO" id="GO:0009279">
    <property type="term" value="C:cell outer membrane"/>
    <property type="evidence" value="ECO:0007669"/>
    <property type="project" value="UniProtKB-SubCell"/>
</dbReference>
<name>A0A1U9Z611_9HYPH</name>
<evidence type="ECO:0000256" key="4">
    <source>
        <dbReference type="ARBA" id="ARBA00022452"/>
    </source>
</evidence>
<dbReference type="EMBL" id="CP020330">
    <property type="protein sequence ID" value="AQZ53022.1"/>
    <property type="molecule type" value="Genomic_DNA"/>
</dbReference>
<gene>
    <name evidence="19" type="primary">fhuA_2</name>
    <name evidence="19" type="ORF">Mame_03717</name>
</gene>
<dbReference type="Pfam" id="PF00593">
    <property type="entry name" value="TonB_dep_Rec_b-barrel"/>
    <property type="match status" value="1"/>
</dbReference>
<dbReference type="Gene3D" id="2.40.170.20">
    <property type="entry name" value="TonB-dependent receptor, beta-barrel domain"/>
    <property type="match status" value="1"/>
</dbReference>
<dbReference type="PROSITE" id="PS52016">
    <property type="entry name" value="TONB_DEPENDENT_REC_3"/>
    <property type="match status" value="1"/>
</dbReference>
<feature type="domain" description="TonB-dependent receptor-like beta-barrel" evidence="17">
    <location>
        <begin position="258"/>
        <end position="682"/>
    </location>
</feature>
<dbReference type="InterPro" id="IPR010105">
    <property type="entry name" value="TonB_sidphr_rcpt"/>
</dbReference>
<dbReference type="STRING" id="1122214.Mame_03717"/>
<proteinExistence type="inferred from homology"/>
<evidence type="ECO:0000256" key="3">
    <source>
        <dbReference type="ARBA" id="ARBA00022448"/>
    </source>
</evidence>
<feature type="domain" description="TonB-dependent receptor plug" evidence="18">
    <location>
        <begin position="89"/>
        <end position="186"/>
    </location>
</feature>
<evidence type="ECO:0000256" key="10">
    <source>
        <dbReference type="ARBA" id="ARBA00023077"/>
    </source>
</evidence>
<dbReference type="GO" id="GO:0015891">
    <property type="term" value="P:siderophore transport"/>
    <property type="evidence" value="ECO:0007669"/>
    <property type="project" value="InterPro"/>
</dbReference>
<keyword evidence="8" id="KW-0408">Iron</keyword>
<organism evidence="19 20">
    <name type="scientific">Martelella mediterranea DSM 17316</name>
    <dbReference type="NCBI Taxonomy" id="1122214"/>
    <lineage>
        <taxon>Bacteria</taxon>
        <taxon>Pseudomonadati</taxon>
        <taxon>Pseudomonadota</taxon>
        <taxon>Alphaproteobacteria</taxon>
        <taxon>Hyphomicrobiales</taxon>
        <taxon>Aurantimonadaceae</taxon>
        <taxon>Martelella</taxon>
    </lineage>
</organism>
<evidence type="ECO:0000256" key="15">
    <source>
        <dbReference type="RuleBase" id="RU003357"/>
    </source>
</evidence>
<dbReference type="RefSeq" id="WP_018066686.1">
    <property type="nucleotide sequence ID" value="NZ_AQWH01000026.1"/>
</dbReference>
<comment type="similarity">
    <text evidence="2 14 15">Belongs to the TonB-dependent receptor family.</text>
</comment>
<evidence type="ECO:0000256" key="2">
    <source>
        <dbReference type="ARBA" id="ARBA00009810"/>
    </source>
</evidence>
<evidence type="ECO:0000256" key="7">
    <source>
        <dbReference type="ARBA" id="ARBA00022729"/>
    </source>
</evidence>
<protein>
    <submittedName>
        <fullName evidence="19">Ferric hydroxamate uptake</fullName>
    </submittedName>
</protein>
<dbReference type="NCBIfam" id="TIGR01783">
    <property type="entry name" value="TonB-siderophor"/>
    <property type="match status" value="1"/>
</dbReference>
<keyword evidence="7 16" id="KW-0732">Signal</keyword>
<dbReference type="Gene3D" id="2.170.130.10">
    <property type="entry name" value="TonB-dependent receptor, plug domain"/>
    <property type="match status" value="1"/>
</dbReference>